<dbReference type="InterPro" id="IPR029063">
    <property type="entry name" value="SAM-dependent_MTases_sf"/>
</dbReference>
<dbReference type="CDD" id="cd02440">
    <property type="entry name" value="AdoMet_MTases"/>
    <property type="match status" value="1"/>
</dbReference>
<comment type="similarity">
    <text evidence="1">Belongs to the CFA/CMAS family.</text>
</comment>
<name>A0A2Z3EKZ6_EPHSI</name>
<organism evidence="3">
    <name type="scientific">Ephedra sinica</name>
    <name type="common">Chinese ephedra</name>
    <name type="synonym">Ma huang</name>
    <dbReference type="NCBI Taxonomy" id="33152"/>
    <lineage>
        <taxon>Eukaryota</taxon>
        <taxon>Viridiplantae</taxon>
        <taxon>Streptophyta</taxon>
        <taxon>Embryophyta</taxon>
        <taxon>Tracheophyta</taxon>
        <taxon>Spermatophyta</taxon>
        <taxon>Gnetopsida</taxon>
        <taxon>Gnetidae</taxon>
        <taxon>Ephedrales</taxon>
        <taxon>Ephedraceae</taxon>
        <taxon>Ephedra</taxon>
    </lineage>
</organism>
<dbReference type="EMBL" id="MH029305">
    <property type="protein sequence ID" value="AWJ64115.1"/>
    <property type="molecule type" value="mRNA"/>
</dbReference>
<evidence type="ECO:0000256" key="2">
    <source>
        <dbReference type="ARBA" id="ARBA00022603"/>
    </source>
</evidence>
<dbReference type="Gene3D" id="3.40.50.150">
    <property type="entry name" value="Vaccinia Virus protein VP39"/>
    <property type="match status" value="1"/>
</dbReference>
<dbReference type="BioCyc" id="MetaCyc:MONOMER-21267"/>
<dbReference type="GO" id="GO:0032259">
    <property type="term" value="P:methylation"/>
    <property type="evidence" value="ECO:0007669"/>
    <property type="project" value="UniProtKB-KW"/>
</dbReference>
<dbReference type="GO" id="GO:0008168">
    <property type="term" value="F:methyltransferase activity"/>
    <property type="evidence" value="ECO:0007669"/>
    <property type="project" value="UniProtKB-KW"/>
</dbReference>
<evidence type="ECO:0000313" key="3">
    <source>
        <dbReference type="EMBL" id="AWJ64115.1"/>
    </source>
</evidence>
<dbReference type="PANTHER" id="PTHR43832">
    <property type="match status" value="1"/>
</dbReference>
<proteinExistence type="evidence at transcript level"/>
<sequence length="360" mass="41906">MEEAKMATLGGASYAMIVKTMMRSLEANLIPDFVLRRLTRILLASRLKLGYKQTAELQLADLMSFVASLKTMPIALCTEEAKGQHYELPTSFFKLVLGKHLKYSSAYFSEHTRTLDEAEEAMLALYCERAKIEDGQKILDIGCGWGSFSLYVAERYPKCEITGLCNSSTQKAFIEQQCSERRLCNVTIYADDISTFDTESTYDRIISIEMFEHMKNYSTLLKKISKWMNQECLLFVHYFCHKTFAYHFEDVDEDDWMARYFFTGGTMPASSLLLYFQDDVSVVDHWLINGKHYAQTSEEWLKRMDHNLSSILPIFNETYGENAAKKWLAYWRTFFIAVAELFKYNDGEEWMVSHFLFKKK</sequence>
<evidence type="ECO:0000256" key="1">
    <source>
        <dbReference type="ARBA" id="ARBA00010815"/>
    </source>
</evidence>
<keyword evidence="2 3" id="KW-0489">Methyltransferase</keyword>
<reference evidence="3" key="1">
    <citation type="submission" date="2018-03" db="EMBL/GenBank/DDBJ databases">
        <authorList>
            <person name="Keele B.F."/>
        </authorList>
    </citation>
    <scope>NUCLEOTIDE SEQUENCE</scope>
</reference>
<accession>A0A2Z3EKZ6</accession>
<dbReference type="AlphaFoldDB" id="A0A2Z3EKZ6"/>
<protein>
    <submittedName>
        <fullName evidence="3">Norpseudo-ephedrine N-methyltransferase</fullName>
    </submittedName>
</protein>
<dbReference type="SUPFAM" id="SSF53335">
    <property type="entry name" value="S-adenosyl-L-methionine-dependent methyltransferases"/>
    <property type="match status" value="1"/>
</dbReference>
<dbReference type="FunFam" id="3.40.50.150:FF:000554">
    <property type="entry name" value="Cation-transporting ATPase"/>
    <property type="match status" value="1"/>
</dbReference>
<keyword evidence="3" id="KW-0808">Transferase</keyword>
<dbReference type="Pfam" id="PF02353">
    <property type="entry name" value="CMAS"/>
    <property type="match status" value="1"/>
</dbReference>
<dbReference type="PANTHER" id="PTHR43832:SF1">
    <property type="entry name" value="S-ADENOSYL-L-METHIONINE-DEPENDENT METHYLTRANSFERASES SUPERFAMILY PROTEIN"/>
    <property type="match status" value="1"/>
</dbReference>